<keyword evidence="15" id="KW-1185">Reference proteome</keyword>
<feature type="binding site" evidence="11">
    <location>
        <begin position="293"/>
        <end position="295"/>
    </location>
    <ligand>
        <name>substrate</name>
    </ligand>
</feature>
<organism evidence="14 15">
    <name type="scientific">Armatimonas rosea</name>
    <dbReference type="NCBI Taxonomy" id="685828"/>
    <lineage>
        <taxon>Bacteria</taxon>
        <taxon>Bacillati</taxon>
        <taxon>Armatimonadota</taxon>
        <taxon>Armatimonadia</taxon>
        <taxon>Armatimonadales</taxon>
        <taxon>Armatimonadaceae</taxon>
        <taxon>Armatimonas</taxon>
    </lineage>
</organism>
<dbReference type="Gene3D" id="3.20.20.140">
    <property type="entry name" value="Metal-dependent hydrolases"/>
    <property type="match status" value="1"/>
</dbReference>
<dbReference type="InterPro" id="IPR011059">
    <property type="entry name" value="Metal-dep_hydrolase_composite"/>
</dbReference>
<dbReference type="PIRSF" id="PIRSF038994">
    <property type="entry name" value="NagA"/>
    <property type="match status" value="1"/>
</dbReference>
<sequence length="369" mass="38238">MELRNVRIVTPERVIENGTLTLEAGRIQAITETAGTPSGRTVLPGFIDLHIHGGGGADTMNATPEALATICKTHAAHGTTRLLATTITQSDAAITAALANAAASPEPLLAGIHLEGPYISPNKPGAQPKEFVRPYDEAEFAGWLAAAQGKLRQITLAPEQPGGDALIAACNAAGIVVSLGHTDITAEQTRRALALGARQATHLFNAMSGIHHRNPGPIPVFLTDPRARVEVIADGHHVAPEVIAMTYAAVGPKRFIAITDAMEGAGKGDGVYGLGGHEVTVVNGKATLADGTLAGSLLLMDQAARNLRAWCALGWQEIAQVTATNAADQQGWLDTGRLVEGCVADLVVVDDGLTVQATYVAGECVYSAA</sequence>
<dbReference type="SUPFAM" id="SSF51556">
    <property type="entry name" value="Metallo-dependent hydrolases"/>
    <property type="match status" value="1"/>
</dbReference>
<dbReference type="CDD" id="cd00854">
    <property type="entry name" value="NagA"/>
    <property type="match status" value="1"/>
</dbReference>
<name>A0A7W9W4A6_ARMRO</name>
<feature type="binding site" evidence="12">
    <location>
        <position position="115"/>
    </location>
    <ligand>
        <name>Zn(2+)</name>
        <dbReference type="ChEBI" id="CHEBI:29105"/>
    </ligand>
</feature>
<feature type="binding site" evidence="11">
    <location>
        <position position="237"/>
    </location>
    <ligand>
        <name>substrate</name>
    </ligand>
</feature>
<comment type="catalytic activity">
    <reaction evidence="7">
        <text>N-acetyl-D-glucosamine 6-phosphate + H2O = D-glucosamine 6-phosphate + acetate</text>
        <dbReference type="Rhea" id="RHEA:22936"/>
        <dbReference type="ChEBI" id="CHEBI:15377"/>
        <dbReference type="ChEBI" id="CHEBI:30089"/>
        <dbReference type="ChEBI" id="CHEBI:57513"/>
        <dbReference type="ChEBI" id="CHEBI:58725"/>
        <dbReference type="EC" id="3.5.1.25"/>
    </reaction>
</comment>
<comment type="cofactor">
    <cofactor evidence="12">
        <name>a divalent metal cation</name>
        <dbReference type="ChEBI" id="CHEBI:60240"/>
    </cofactor>
    <text evidence="12">Binds 1 divalent metal cation per subunit.</text>
</comment>
<dbReference type="InterPro" id="IPR006680">
    <property type="entry name" value="Amidohydro-rel"/>
</dbReference>
<evidence type="ECO:0000256" key="9">
    <source>
        <dbReference type="PIRNR" id="PIRNR038994"/>
    </source>
</evidence>
<dbReference type="PANTHER" id="PTHR11113:SF14">
    <property type="entry name" value="N-ACETYLGLUCOSAMINE-6-PHOSPHATE DEACETYLASE"/>
    <property type="match status" value="1"/>
</dbReference>
<evidence type="ECO:0000256" key="10">
    <source>
        <dbReference type="PIRSR" id="PIRSR038994-1"/>
    </source>
</evidence>
<protein>
    <recommendedName>
        <fullName evidence="3">N-acetylglucosamine-6-phosphate deacetylase</fullName>
        <ecNumber evidence="2">3.5.1.25</ecNumber>
    </recommendedName>
</protein>
<keyword evidence="6 9" id="KW-0119">Carbohydrate metabolism</keyword>
<feature type="active site" description="Proton donor/acceptor" evidence="10">
    <location>
        <position position="260"/>
    </location>
</feature>
<dbReference type="NCBIfam" id="TIGR00221">
    <property type="entry name" value="nagA"/>
    <property type="match status" value="1"/>
</dbReference>
<dbReference type="Pfam" id="PF01979">
    <property type="entry name" value="Amidohydro_1"/>
    <property type="match status" value="1"/>
</dbReference>
<dbReference type="InterPro" id="IPR003764">
    <property type="entry name" value="GlcNAc_6-P_deAcase"/>
</dbReference>
<evidence type="ECO:0000256" key="4">
    <source>
        <dbReference type="ARBA" id="ARBA00022723"/>
    </source>
</evidence>
<accession>A0A7W9W4A6</accession>
<evidence type="ECO:0000256" key="5">
    <source>
        <dbReference type="ARBA" id="ARBA00022801"/>
    </source>
</evidence>
<dbReference type="GO" id="GO:0006046">
    <property type="term" value="P:N-acetylglucosamine catabolic process"/>
    <property type="evidence" value="ECO:0007669"/>
    <property type="project" value="TreeGrafter"/>
</dbReference>
<dbReference type="EC" id="3.5.1.25" evidence="2"/>
<feature type="domain" description="Amidohydrolase-related" evidence="13">
    <location>
        <begin position="41"/>
        <end position="363"/>
    </location>
</feature>
<dbReference type="InterPro" id="IPR032466">
    <property type="entry name" value="Metal_Hydrolase"/>
</dbReference>
<dbReference type="FunFam" id="3.20.20.140:FF:000004">
    <property type="entry name" value="N-acetylglucosamine-6-phosphate deacetylase"/>
    <property type="match status" value="1"/>
</dbReference>
<evidence type="ECO:0000256" key="11">
    <source>
        <dbReference type="PIRSR" id="PIRSR038994-2"/>
    </source>
</evidence>
<comment type="caution">
    <text evidence="14">The sequence shown here is derived from an EMBL/GenBank/DDBJ whole genome shotgun (WGS) entry which is preliminary data.</text>
</comment>
<proteinExistence type="inferred from homology"/>
<reference evidence="14 15" key="1">
    <citation type="submission" date="2020-08" db="EMBL/GenBank/DDBJ databases">
        <title>Genomic Encyclopedia of Type Strains, Phase IV (KMG-IV): sequencing the most valuable type-strain genomes for metagenomic binning, comparative biology and taxonomic classification.</title>
        <authorList>
            <person name="Goeker M."/>
        </authorList>
    </citation>
    <scope>NUCLEOTIDE SEQUENCE [LARGE SCALE GENOMIC DNA]</scope>
    <source>
        <strain evidence="14 15">DSM 23562</strain>
    </source>
</reference>
<dbReference type="Gene3D" id="2.30.40.10">
    <property type="entry name" value="Urease, subunit C, domain 1"/>
    <property type="match status" value="1"/>
</dbReference>
<feature type="binding site" evidence="11">
    <location>
        <position position="126"/>
    </location>
    <ligand>
        <name>substrate</name>
    </ligand>
</feature>
<evidence type="ECO:0000259" key="13">
    <source>
        <dbReference type="Pfam" id="PF01979"/>
    </source>
</evidence>
<feature type="binding site" evidence="11">
    <location>
        <position position="213"/>
    </location>
    <ligand>
        <name>substrate</name>
    </ligand>
</feature>
<keyword evidence="4 12" id="KW-0479">Metal-binding</keyword>
<dbReference type="AlphaFoldDB" id="A0A7W9W4A6"/>
<evidence type="ECO:0000313" key="15">
    <source>
        <dbReference type="Proteomes" id="UP000520814"/>
    </source>
</evidence>
<evidence type="ECO:0000256" key="8">
    <source>
        <dbReference type="ARBA" id="ARBA00060590"/>
    </source>
</evidence>
<dbReference type="RefSeq" id="WP_184192848.1">
    <property type="nucleotide sequence ID" value="NZ_JACHGW010000001.1"/>
</dbReference>
<dbReference type="SUPFAM" id="SSF51338">
    <property type="entry name" value="Composite domain of metallo-dependent hydrolases"/>
    <property type="match status" value="1"/>
</dbReference>
<dbReference type="EMBL" id="JACHGW010000001">
    <property type="protein sequence ID" value="MBB6049234.1"/>
    <property type="molecule type" value="Genomic_DNA"/>
</dbReference>
<dbReference type="GO" id="GO:0046872">
    <property type="term" value="F:metal ion binding"/>
    <property type="evidence" value="ECO:0007669"/>
    <property type="project" value="UniProtKB-KW"/>
</dbReference>
<evidence type="ECO:0000256" key="1">
    <source>
        <dbReference type="ARBA" id="ARBA00010716"/>
    </source>
</evidence>
<dbReference type="GO" id="GO:0008448">
    <property type="term" value="F:N-acetylglucosamine-6-phosphate deacetylase activity"/>
    <property type="evidence" value="ECO:0007669"/>
    <property type="project" value="UniProtKB-EC"/>
</dbReference>
<evidence type="ECO:0000256" key="12">
    <source>
        <dbReference type="PIRSR" id="PIRSR038994-3"/>
    </source>
</evidence>
<feature type="binding site" evidence="12">
    <location>
        <position position="181"/>
    </location>
    <ligand>
        <name>Zn(2+)</name>
        <dbReference type="ChEBI" id="CHEBI:29105"/>
    </ligand>
</feature>
<evidence type="ECO:0000256" key="3">
    <source>
        <dbReference type="ARBA" id="ARBA00018029"/>
    </source>
</evidence>
<comment type="similarity">
    <text evidence="1 9">Belongs to the metallo-dependent hydrolases superfamily. NagA family.</text>
</comment>
<dbReference type="Proteomes" id="UP000520814">
    <property type="component" value="Unassembled WGS sequence"/>
</dbReference>
<evidence type="ECO:0000256" key="2">
    <source>
        <dbReference type="ARBA" id="ARBA00011899"/>
    </source>
</evidence>
<gene>
    <name evidence="14" type="ORF">HNQ39_000996</name>
</gene>
<keyword evidence="5 9" id="KW-0378">Hydrolase</keyword>
<comment type="pathway">
    <text evidence="8">Amino-sugar metabolism; N-acetylneuraminate degradation; D-fructose 6-phosphate from N-acetylneuraminate: step 4/5.</text>
</comment>
<dbReference type="PANTHER" id="PTHR11113">
    <property type="entry name" value="N-ACETYLGLUCOSAMINE-6-PHOSPHATE DEACETYLASE"/>
    <property type="match status" value="1"/>
</dbReference>
<evidence type="ECO:0000313" key="14">
    <source>
        <dbReference type="EMBL" id="MBB6049234.1"/>
    </source>
</evidence>
<feature type="binding site" evidence="11">
    <location>
        <begin position="205"/>
        <end position="206"/>
    </location>
    <ligand>
        <name>substrate</name>
    </ligand>
</feature>
<evidence type="ECO:0000256" key="7">
    <source>
        <dbReference type="ARBA" id="ARBA00047647"/>
    </source>
</evidence>
<evidence type="ECO:0000256" key="6">
    <source>
        <dbReference type="ARBA" id="ARBA00023277"/>
    </source>
</evidence>
<feature type="binding site" evidence="12">
    <location>
        <position position="202"/>
    </location>
    <ligand>
        <name>Zn(2+)</name>
        <dbReference type="ChEBI" id="CHEBI:29105"/>
    </ligand>
</feature>